<evidence type="ECO:0000256" key="1">
    <source>
        <dbReference type="SAM" id="MobiDB-lite"/>
    </source>
</evidence>
<dbReference type="EMBL" id="JBHUEJ010000016">
    <property type="protein sequence ID" value="MFD1710518.1"/>
    <property type="molecule type" value="Genomic_DNA"/>
</dbReference>
<gene>
    <name evidence="2" type="ORF">ACFSF0_07860</name>
</gene>
<protein>
    <submittedName>
        <fullName evidence="2">PhaM family polyhydroxyalkanoate granule multifunctional regulatory protein</fullName>
    </submittedName>
</protein>
<dbReference type="Proteomes" id="UP001597304">
    <property type="component" value="Unassembled WGS sequence"/>
</dbReference>
<feature type="compositionally biased region" description="Basic residues" evidence="1">
    <location>
        <begin position="236"/>
        <end position="259"/>
    </location>
</feature>
<feature type="region of interest" description="Disordered" evidence="1">
    <location>
        <begin position="213"/>
        <end position="286"/>
    </location>
</feature>
<feature type="compositionally biased region" description="Low complexity" evidence="1">
    <location>
        <begin position="214"/>
        <end position="235"/>
    </location>
</feature>
<organism evidence="2 3">
    <name type="scientific">Ottowia flava</name>
    <dbReference type="NCBI Taxonomy" id="2675430"/>
    <lineage>
        <taxon>Bacteria</taxon>
        <taxon>Pseudomonadati</taxon>
        <taxon>Pseudomonadota</taxon>
        <taxon>Betaproteobacteria</taxon>
        <taxon>Burkholderiales</taxon>
        <taxon>Comamonadaceae</taxon>
        <taxon>Ottowia</taxon>
    </lineage>
</organism>
<reference evidence="3" key="1">
    <citation type="journal article" date="2019" name="Int. J. Syst. Evol. Microbiol.">
        <title>The Global Catalogue of Microorganisms (GCM) 10K type strain sequencing project: providing services to taxonomists for standard genome sequencing and annotation.</title>
        <authorList>
            <consortium name="The Broad Institute Genomics Platform"/>
            <consortium name="The Broad Institute Genome Sequencing Center for Infectious Disease"/>
            <person name="Wu L."/>
            <person name="Ma J."/>
        </authorList>
    </citation>
    <scope>NUCLEOTIDE SEQUENCE [LARGE SCALE GENOMIC DNA]</scope>
    <source>
        <strain evidence="3">LMG 29247</strain>
    </source>
</reference>
<feature type="compositionally biased region" description="Low complexity" evidence="1">
    <location>
        <begin position="260"/>
        <end position="275"/>
    </location>
</feature>
<feature type="compositionally biased region" description="Pro residues" evidence="1">
    <location>
        <begin position="136"/>
        <end position="161"/>
    </location>
</feature>
<keyword evidence="3" id="KW-1185">Reference proteome</keyword>
<evidence type="ECO:0000313" key="3">
    <source>
        <dbReference type="Proteomes" id="UP001597304"/>
    </source>
</evidence>
<dbReference type="RefSeq" id="WP_147912641.1">
    <property type="nucleotide sequence ID" value="NZ_JBHUEJ010000016.1"/>
</dbReference>
<evidence type="ECO:0000313" key="2">
    <source>
        <dbReference type="EMBL" id="MFD1710518.1"/>
    </source>
</evidence>
<dbReference type="NCBIfam" id="NF043076">
    <property type="entry name" value="PHA_gran_PhaM"/>
    <property type="match status" value="1"/>
</dbReference>
<sequence>MSDANALAFGKFIPGFDFLQQLSSAQKAGGGTVPGLGQWVAPTVSVEELDRRITELKAVQFWLDQNATALKATVQALEVQKMTLATLQGMNVSMAEVAKAFTVPVPSPAAQAPAAKADAAAPQWPFDQTAAAPAPVASPEPTPPEAAPEPAPAPVVEPPPARPRKPKGSTASPEADAGQEAHTAAAKSLADGMQWWGALTQQFQQIAANALREAAPAKGAGPTAAATPAKPAGKTAAKKKPAAKRGAKQTGAARKKAATPRKQAAAREPAPARNAGWPLPPPAKPR</sequence>
<proteinExistence type="predicted"/>
<accession>A0ABW4KW14</accession>
<feature type="region of interest" description="Disordered" evidence="1">
    <location>
        <begin position="131"/>
        <end position="187"/>
    </location>
</feature>
<dbReference type="PRINTS" id="PR01217">
    <property type="entry name" value="PRICHEXTENSN"/>
</dbReference>
<dbReference type="InterPro" id="IPR050026">
    <property type="entry name" value="PHA_gran_PhaM_N"/>
</dbReference>
<comment type="caution">
    <text evidence="2">The sequence shown here is derived from an EMBL/GenBank/DDBJ whole genome shotgun (WGS) entry which is preliminary data.</text>
</comment>
<name>A0ABW4KW14_9BURK</name>